<dbReference type="Proteomes" id="UP000288805">
    <property type="component" value="Unassembled WGS sequence"/>
</dbReference>
<feature type="domain" description="Reverse transcriptase zinc-binding" evidence="1">
    <location>
        <begin position="99"/>
        <end position="144"/>
    </location>
</feature>
<evidence type="ECO:0000313" key="3">
    <source>
        <dbReference type="Proteomes" id="UP000288805"/>
    </source>
</evidence>
<dbReference type="PANTHER" id="PTHR36617:SF15">
    <property type="entry name" value="REVERSE TRANSCRIPTASE ZINC-BINDING DOMAIN-CONTAINING PROTEIN"/>
    <property type="match status" value="1"/>
</dbReference>
<proteinExistence type="predicted"/>
<comment type="caution">
    <text evidence="2">The sequence shown here is derived from an EMBL/GenBank/DDBJ whole genome shotgun (WGS) entry which is preliminary data.</text>
</comment>
<evidence type="ECO:0000313" key="2">
    <source>
        <dbReference type="EMBL" id="RVW73973.1"/>
    </source>
</evidence>
<evidence type="ECO:0000259" key="1">
    <source>
        <dbReference type="Pfam" id="PF13966"/>
    </source>
</evidence>
<reference evidence="2 3" key="1">
    <citation type="journal article" date="2018" name="PLoS Genet.">
        <title>Population sequencing reveals clonal diversity and ancestral inbreeding in the grapevine cultivar Chardonnay.</title>
        <authorList>
            <person name="Roach M.J."/>
            <person name="Johnson D.L."/>
            <person name="Bohlmann J."/>
            <person name="van Vuuren H.J."/>
            <person name="Jones S.J."/>
            <person name="Pretorius I.S."/>
            <person name="Schmidt S.A."/>
            <person name="Borneman A.R."/>
        </authorList>
    </citation>
    <scope>NUCLEOTIDE SEQUENCE [LARGE SCALE GENOMIC DNA]</scope>
    <source>
        <strain evidence="3">cv. Chardonnay</strain>
        <tissue evidence="2">Leaf</tissue>
    </source>
</reference>
<dbReference type="Pfam" id="PF13966">
    <property type="entry name" value="zf-RVT"/>
    <property type="match status" value="1"/>
</dbReference>
<dbReference type="InterPro" id="IPR026960">
    <property type="entry name" value="RVT-Znf"/>
</dbReference>
<gene>
    <name evidence="2" type="ORF">CK203_053161</name>
</gene>
<accession>A0A438GP34</accession>
<dbReference type="EMBL" id="QGNW01000379">
    <property type="protein sequence ID" value="RVW73973.1"/>
    <property type="molecule type" value="Genomic_DNA"/>
</dbReference>
<sequence length="149" mass="17673">MTADRRPTVVPFLERILKGDLKEYDRCWDNMVFLAGKGTKIRFWKDIWCTDTPLSHCFPHLFVMAMHRDATIEEMWDQNSGLLWREDSVLWRRGRNGYFRVKEAYSLLANPNDTVFPSKCIWVDRVPSKVAFFTWEATWGRCSLWTSSN</sequence>
<protein>
    <recommendedName>
        <fullName evidence="1">Reverse transcriptase zinc-binding domain-containing protein</fullName>
    </recommendedName>
</protein>
<dbReference type="AlphaFoldDB" id="A0A438GP34"/>
<name>A0A438GP34_VITVI</name>
<dbReference type="PANTHER" id="PTHR36617">
    <property type="entry name" value="PROTEIN, PUTATIVE-RELATED"/>
    <property type="match status" value="1"/>
</dbReference>
<organism evidence="2 3">
    <name type="scientific">Vitis vinifera</name>
    <name type="common">Grape</name>
    <dbReference type="NCBI Taxonomy" id="29760"/>
    <lineage>
        <taxon>Eukaryota</taxon>
        <taxon>Viridiplantae</taxon>
        <taxon>Streptophyta</taxon>
        <taxon>Embryophyta</taxon>
        <taxon>Tracheophyta</taxon>
        <taxon>Spermatophyta</taxon>
        <taxon>Magnoliopsida</taxon>
        <taxon>eudicotyledons</taxon>
        <taxon>Gunneridae</taxon>
        <taxon>Pentapetalae</taxon>
        <taxon>rosids</taxon>
        <taxon>Vitales</taxon>
        <taxon>Vitaceae</taxon>
        <taxon>Viteae</taxon>
        <taxon>Vitis</taxon>
    </lineage>
</organism>